<dbReference type="EMBL" id="PDUG01000005">
    <property type="protein sequence ID" value="PIC31129.1"/>
    <property type="molecule type" value="Genomic_DNA"/>
</dbReference>
<feature type="region of interest" description="Disordered" evidence="1">
    <location>
        <begin position="104"/>
        <end position="146"/>
    </location>
</feature>
<keyword evidence="3" id="KW-1185">Reference proteome</keyword>
<sequence length="146" mass="15703">MALPPKLTPECGLLLSPDLRDRIERVQKEIMEDYKKKSTGSQKPTLSSTNESAMASEKATAGTKRHSTSEYHERKRCKDVDEEAIMAGIDPNLSMIPLLYANKPQEKKPAESSAASATASSTAPAPKAVAENGDKAKPADSDTEAD</sequence>
<dbReference type="Proteomes" id="UP000230233">
    <property type="component" value="Chromosome V"/>
</dbReference>
<name>A0A2G5TUX6_9PELO</name>
<protein>
    <submittedName>
        <fullName evidence="2">Uncharacterized protein</fullName>
    </submittedName>
</protein>
<organism evidence="2 3">
    <name type="scientific">Caenorhabditis nigoni</name>
    <dbReference type="NCBI Taxonomy" id="1611254"/>
    <lineage>
        <taxon>Eukaryota</taxon>
        <taxon>Metazoa</taxon>
        <taxon>Ecdysozoa</taxon>
        <taxon>Nematoda</taxon>
        <taxon>Chromadorea</taxon>
        <taxon>Rhabditida</taxon>
        <taxon>Rhabditina</taxon>
        <taxon>Rhabditomorpha</taxon>
        <taxon>Rhabditoidea</taxon>
        <taxon>Rhabditidae</taxon>
        <taxon>Peloderinae</taxon>
        <taxon>Caenorhabditis</taxon>
    </lineage>
</organism>
<comment type="caution">
    <text evidence="2">The sequence shown here is derived from an EMBL/GenBank/DDBJ whole genome shotgun (WGS) entry which is preliminary data.</text>
</comment>
<proteinExistence type="predicted"/>
<dbReference type="AlphaFoldDB" id="A0A2G5TUX6"/>
<feature type="region of interest" description="Disordered" evidence="1">
    <location>
        <begin position="30"/>
        <end position="78"/>
    </location>
</feature>
<evidence type="ECO:0000313" key="3">
    <source>
        <dbReference type="Proteomes" id="UP000230233"/>
    </source>
</evidence>
<accession>A0A2G5TUX6</accession>
<dbReference type="OrthoDB" id="10357969at2759"/>
<gene>
    <name evidence="2" type="primary">Cnig_chr_V.g22138</name>
    <name evidence="2" type="ORF">B9Z55_022138</name>
</gene>
<evidence type="ECO:0000313" key="2">
    <source>
        <dbReference type="EMBL" id="PIC31129.1"/>
    </source>
</evidence>
<feature type="compositionally biased region" description="Basic and acidic residues" evidence="1">
    <location>
        <begin position="67"/>
        <end position="78"/>
    </location>
</feature>
<feature type="compositionally biased region" description="Polar residues" evidence="1">
    <location>
        <begin position="39"/>
        <end position="53"/>
    </location>
</feature>
<evidence type="ECO:0000256" key="1">
    <source>
        <dbReference type="SAM" id="MobiDB-lite"/>
    </source>
</evidence>
<reference evidence="3" key="1">
    <citation type="submission" date="2017-10" db="EMBL/GenBank/DDBJ databases">
        <title>Rapid genome shrinkage in a self-fertile nematode reveals novel sperm competition proteins.</title>
        <authorList>
            <person name="Yin D."/>
            <person name="Schwarz E.M."/>
            <person name="Thomas C.G."/>
            <person name="Felde R.L."/>
            <person name="Korf I.F."/>
            <person name="Cutter A.D."/>
            <person name="Schartner C.M."/>
            <person name="Ralston E.J."/>
            <person name="Meyer B.J."/>
            <person name="Haag E.S."/>
        </authorList>
    </citation>
    <scope>NUCLEOTIDE SEQUENCE [LARGE SCALE GENOMIC DNA]</scope>
    <source>
        <strain evidence="3">JU1422</strain>
    </source>
</reference>
<feature type="compositionally biased region" description="Low complexity" evidence="1">
    <location>
        <begin position="111"/>
        <end position="128"/>
    </location>
</feature>